<name>A8H7E1_SHEPA</name>
<keyword evidence="3" id="KW-1185">Reference proteome</keyword>
<dbReference type="InterPro" id="IPR025392">
    <property type="entry name" value="DUF4124"/>
</dbReference>
<dbReference type="eggNOG" id="ENOG50339YA">
    <property type="taxonomic scope" value="Bacteria"/>
</dbReference>
<dbReference type="EMBL" id="CP000851">
    <property type="protein sequence ID" value="ABV88478.1"/>
    <property type="molecule type" value="Genomic_DNA"/>
</dbReference>
<dbReference type="Pfam" id="PF13511">
    <property type="entry name" value="DUF4124"/>
    <property type="match status" value="1"/>
</dbReference>
<evidence type="ECO:0000259" key="1">
    <source>
        <dbReference type="Pfam" id="PF13511"/>
    </source>
</evidence>
<reference evidence="2 3" key="1">
    <citation type="submission" date="2007-10" db="EMBL/GenBank/DDBJ databases">
        <title>Complete sequence of Shewanella pealeana ATCC 700345.</title>
        <authorList>
            <consortium name="US DOE Joint Genome Institute"/>
            <person name="Copeland A."/>
            <person name="Lucas S."/>
            <person name="Lapidus A."/>
            <person name="Barry K."/>
            <person name="Glavina del Rio T."/>
            <person name="Dalin E."/>
            <person name="Tice H."/>
            <person name="Pitluck S."/>
            <person name="Chertkov O."/>
            <person name="Brettin T."/>
            <person name="Bruce D."/>
            <person name="Detter J.C."/>
            <person name="Han C."/>
            <person name="Schmutz J."/>
            <person name="Larimer F."/>
            <person name="Land M."/>
            <person name="Hauser L."/>
            <person name="Kyrpides N."/>
            <person name="Kim E."/>
            <person name="Zhao J.-S.Z."/>
            <person name="Manno D."/>
            <person name="Hawari J."/>
            <person name="Richardson P."/>
        </authorList>
    </citation>
    <scope>NUCLEOTIDE SEQUENCE [LARGE SCALE GENOMIC DNA]</scope>
    <source>
        <strain evidence="3">ATCC 700345 / ANG-SQ1</strain>
    </source>
</reference>
<proteinExistence type="predicted"/>
<gene>
    <name evidence="2" type="ordered locus">Spea_3162</name>
</gene>
<protein>
    <recommendedName>
        <fullName evidence="1">DUF4124 domain-containing protein</fullName>
    </recommendedName>
</protein>
<dbReference type="AlphaFoldDB" id="A8H7E1"/>
<organism evidence="2 3">
    <name type="scientific">Shewanella pealeana (strain ATCC 700345 / ANG-SQ1)</name>
    <dbReference type="NCBI Taxonomy" id="398579"/>
    <lineage>
        <taxon>Bacteria</taxon>
        <taxon>Pseudomonadati</taxon>
        <taxon>Pseudomonadota</taxon>
        <taxon>Gammaproteobacteria</taxon>
        <taxon>Alteromonadales</taxon>
        <taxon>Shewanellaceae</taxon>
        <taxon>Shewanella</taxon>
    </lineage>
</organism>
<dbReference type="KEGG" id="spl:Spea_3162"/>
<evidence type="ECO:0000313" key="3">
    <source>
        <dbReference type="Proteomes" id="UP000002608"/>
    </source>
</evidence>
<dbReference type="HOGENOM" id="CLU_108835_3_0_6"/>
<evidence type="ECO:0000313" key="2">
    <source>
        <dbReference type="EMBL" id="ABV88478.1"/>
    </source>
</evidence>
<accession>A8H7E1</accession>
<sequence length="187" mass="20836">MILMGSRRHRRQFILTMDRKMIKTIKIGCVKLQLPTYSAALVSTFLLLGLSASSSQANIIYTWVDANGVTHYSQQPPEDDQTPTHTDKLYSDDLKPKQIGTVAPSPPIVKNQAQTDLEKTAAAINQADSAQAKQICENARHSLNVLTTHAKLNKKNKQTGEVVAMTEEQRQASISEQKERIKLFCTD</sequence>
<feature type="domain" description="DUF4124" evidence="1">
    <location>
        <begin position="46"/>
        <end position="107"/>
    </location>
</feature>
<dbReference type="Proteomes" id="UP000002608">
    <property type="component" value="Chromosome"/>
</dbReference>